<organism evidence="1 2">
    <name type="scientific">Phenylobacterium ferrooxidans</name>
    <dbReference type="NCBI Taxonomy" id="2982689"/>
    <lineage>
        <taxon>Bacteria</taxon>
        <taxon>Pseudomonadati</taxon>
        <taxon>Pseudomonadota</taxon>
        <taxon>Alphaproteobacteria</taxon>
        <taxon>Caulobacterales</taxon>
        <taxon>Caulobacteraceae</taxon>
        <taxon>Phenylobacterium</taxon>
    </lineage>
</organism>
<sequence>MILALLMSAALSGADQPAASAEAATPQAIPVAAPLNKGEQRIKMVCRQEAPTGTRLAKRTCLSLEDWKRRSEEDQEAMRQMAMKSAFSDVRGR</sequence>
<keyword evidence="2" id="KW-1185">Reference proteome</keyword>
<dbReference type="EMBL" id="JAOTJD010000061">
    <property type="protein sequence ID" value="MFD3266491.1"/>
    <property type="molecule type" value="Genomic_DNA"/>
</dbReference>
<comment type="caution">
    <text evidence="1">The sequence shown here is derived from an EMBL/GenBank/DDBJ whole genome shotgun (WGS) entry which is preliminary data.</text>
</comment>
<accession>A0ABW6CXH3</accession>
<protein>
    <submittedName>
        <fullName evidence="1">Uncharacterized protein</fullName>
    </submittedName>
</protein>
<dbReference type="Proteomes" id="UP001598130">
    <property type="component" value="Unassembled WGS sequence"/>
</dbReference>
<reference evidence="1 2" key="1">
    <citation type="submission" date="2022-09" db="EMBL/GenBank/DDBJ databases">
        <title>New species of Phenylobacterium.</title>
        <authorList>
            <person name="Mieszkin S."/>
        </authorList>
    </citation>
    <scope>NUCLEOTIDE SEQUENCE [LARGE SCALE GENOMIC DNA]</scope>
    <source>
        <strain evidence="1 2">HK31-G</strain>
    </source>
</reference>
<proteinExistence type="predicted"/>
<name>A0ABW6CXH3_9CAUL</name>
<gene>
    <name evidence="1" type="ORF">OCL97_21320</name>
</gene>
<evidence type="ECO:0000313" key="2">
    <source>
        <dbReference type="Proteomes" id="UP001598130"/>
    </source>
</evidence>
<dbReference type="RefSeq" id="WP_377371737.1">
    <property type="nucleotide sequence ID" value="NZ_JAOTJD010000061.1"/>
</dbReference>
<evidence type="ECO:0000313" key="1">
    <source>
        <dbReference type="EMBL" id="MFD3266491.1"/>
    </source>
</evidence>